<feature type="signal peptide" evidence="2">
    <location>
        <begin position="1"/>
        <end position="23"/>
    </location>
</feature>
<dbReference type="InterPro" id="IPR036890">
    <property type="entry name" value="HATPase_C_sf"/>
</dbReference>
<feature type="transmembrane region" description="Helical" evidence="1">
    <location>
        <begin position="366"/>
        <end position="387"/>
    </location>
</feature>
<comment type="caution">
    <text evidence="4">The sequence shown here is derived from an EMBL/GenBank/DDBJ whole genome shotgun (WGS) entry which is preliminary data.</text>
</comment>
<dbReference type="InterPro" id="IPR011990">
    <property type="entry name" value="TPR-like_helical_dom_sf"/>
</dbReference>
<dbReference type="Proteomes" id="UP000030152">
    <property type="component" value="Unassembled WGS sequence"/>
</dbReference>
<evidence type="ECO:0000256" key="2">
    <source>
        <dbReference type="SAM" id="SignalP"/>
    </source>
</evidence>
<dbReference type="InterPro" id="IPR010559">
    <property type="entry name" value="Sig_transdc_His_kin_internal"/>
</dbReference>
<dbReference type="SUPFAM" id="SSF55874">
    <property type="entry name" value="ATPase domain of HSP90 chaperone/DNA topoisomerase II/histidine kinase"/>
    <property type="match status" value="1"/>
</dbReference>
<dbReference type="OrthoDB" id="6190788at2"/>
<dbReference type="InterPro" id="IPR050640">
    <property type="entry name" value="Bact_2-comp_sensor_kinase"/>
</dbReference>
<evidence type="ECO:0000313" key="4">
    <source>
        <dbReference type="EMBL" id="KGO85971.1"/>
    </source>
</evidence>
<dbReference type="SMART" id="SM00028">
    <property type="entry name" value="TPR"/>
    <property type="match status" value="4"/>
</dbReference>
<gene>
    <name evidence="4" type="ORF">Q765_12960</name>
</gene>
<evidence type="ECO:0000259" key="3">
    <source>
        <dbReference type="Pfam" id="PF06580"/>
    </source>
</evidence>
<dbReference type="Gene3D" id="1.25.40.10">
    <property type="entry name" value="Tetratricopeptide repeat domain"/>
    <property type="match status" value="1"/>
</dbReference>
<dbReference type="PANTHER" id="PTHR34220:SF7">
    <property type="entry name" value="SENSOR HISTIDINE KINASE YPDA"/>
    <property type="match status" value="1"/>
</dbReference>
<dbReference type="GO" id="GO:0016020">
    <property type="term" value="C:membrane"/>
    <property type="evidence" value="ECO:0007669"/>
    <property type="project" value="InterPro"/>
</dbReference>
<proteinExistence type="predicted"/>
<dbReference type="AlphaFoldDB" id="A0A0A2M2X2"/>
<keyword evidence="1" id="KW-1133">Transmembrane helix</keyword>
<keyword evidence="2" id="KW-0732">Signal</keyword>
<evidence type="ECO:0000256" key="1">
    <source>
        <dbReference type="SAM" id="Phobius"/>
    </source>
</evidence>
<evidence type="ECO:0000313" key="5">
    <source>
        <dbReference type="Proteomes" id="UP000030152"/>
    </source>
</evidence>
<dbReference type="InterPro" id="IPR019734">
    <property type="entry name" value="TPR_rpt"/>
</dbReference>
<dbReference type="Pfam" id="PF06580">
    <property type="entry name" value="His_kinase"/>
    <property type="match status" value="1"/>
</dbReference>
<dbReference type="RefSeq" id="WP_020214709.1">
    <property type="nucleotide sequence ID" value="NZ_JRLX01000014.1"/>
</dbReference>
<accession>A0A0A2M2X2</accession>
<reference evidence="4 5" key="1">
    <citation type="submission" date="2013-09" db="EMBL/GenBank/DDBJ databases">
        <authorList>
            <person name="Zeng Z."/>
            <person name="Chen C."/>
        </authorList>
    </citation>
    <scope>NUCLEOTIDE SEQUENCE [LARGE SCALE GENOMIC DNA]</scope>
    <source>
        <strain evidence="4 5">WB 3.3-2</strain>
    </source>
</reference>
<keyword evidence="5" id="KW-1185">Reference proteome</keyword>
<dbReference type="SUPFAM" id="SSF48452">
    <property type="entry name" value="TPR-like"/>
    <property type="match status" value="2"/>
</dbReference>
<keyword evidence="1" id="KW-0472">Membrane</keyword>
<protein>
    <submittedName>
        <fullName evidence="4">Regulator of cell autolysis</fullName>
    </submittedName>
</protein>
<dbReference type="PANTHER" id="PTHR34220">
    <property type="entry name" value="SENSOR HISTIDINE KINASE YPDA"/>
    <property type="match status" value="1"/>
</dbReference>
<sequence length="604" mass="69465">MRLYTIIISLLLTMLLVAAPVQAQYAVPKKKETPAELKKAANNLEKSLIENDNSKIVRNYELLAQEFVDKDDLANAEKYLFKALEIYTAANNITARARVIRNIARVQEYKNKLDAAGRNYKVAEETSTNKTFKTINLNDYNRLKNKGNAAVEEKYLNANITLLKKDNKKGEIADTYIQLAELNLTNTDTVAALEKYKEALPYAKNIPSKLIKIYSEIANLYVIGKQYDQAVATVQELVAEAKKNKDYNTEIVQLQYLATVYLQMDDPENAVNSLKESYKIASVNGKTFEARESMMLLVDYYKSIQDDQAGMATYEEFVKNLDRIILSDNSLTDAKTFKVTEERIRRLENEKQFKEELITRKSTFNYFLLGSMVLLLLLLGFIIKALYSIKTKNKEIALQSLRREMNPHFLFNSLNSVNQFIAQNNELEANKYLTSYSNLMRNTMENSNKDFVTLGNEIENLTKYLELEHLRFKDKFNFAINVDERLDPETIWVPNMIVQPHLENAIWHGLRYKEDKGLLKMEVTLLGKIINITIDDNGIGPTRSSELKTHNQKAHQSRGLTNTKERMTLLNELYKTKIDFTVTEKESPQTGTIVEITFPIIHKP</sequence>
<organism evidence="4 5">
    <name type="scientific">Flavobacterium rivuli WB 3.3-2 = DSM 21788</name>
    <dbReference type="NCBI Taxonomy" id="1121895"/>
    <lineage>
        <taxon>Bacteria</taxon>
        <taxon>Pseudomonadati</taxon>
        <taxon>Bacteroidota</taxon>
        <taxon>Flavobacteriia</taxon>
        <taxon>Flavobacteriales</taxon>
        <taxon>Flavobacteriaceae</taxon>
        <taxon>Flavobacterium</taxon>
    </lineage>
</organism>
<feature type="chain" id="PRO_5002002656" evidence="2">
    <location>
        <begin position="24"/>
        <end position="604"/>
    </location>
</feature>
<keyword evidence="1" id="KW-0812">Transmembrane</keyword>
<name>A0A0A2M2X2_9FLAO</name>
<dbReference type="STRING" id="1121895.GCA_000378485_03533"/>
<dbReference type="EMBL" id="JRLX01000014">
    <property type="protein sequence ID" value="KGO85971.1"/>
    <property type="molecule type" value="Genomic_DNA"/>
</dbReference>
<dbReference type="eggNOG" id="COG2972">
    <property type="taxonomic scope" value="Bacteria"/>
</dbReference>
<dbReference type="Gene3D" id="3.30.565.10">
    <property type="entry name" value="Histidine kinase-like ATPase, C-terminal domain"/>
    <property type="match status" value="1"/>
</dbReference>
<feature type="domain" description="Signal transduction histidine kinase internal region" evidence="3">
    <location>
        <begin position="398"/>
        <end position="476"/>
    </location>
</feature>
<dbReference type="GO" id="GO:0000155">
    <property type="term" value="F:phosphorelay sensor kinase activity"/>
    <property type="evidence" value="ECO:0007669"/>
    <property type="project" value="InterPro"/>
</dbReference>